<sequence>MNGESDLRKLLSGMRPELNPGRYVYTTAPD</sequence>
<dbReference type="EMBL" id="JAFLRJ010000362">
    <property type="protein sequence ID" value="MBO0516153.1"/>
    <property type="molecule type" value="Genomic_DNA"/>
</dbReference>
<evidence type="ECO:0000259" key="1">
    <source>
        <dbReference type="Pfam" id="PF10000"/>
    </source>
</evidence>
<feature type="non-terminal residue" evidence="2">
    <location>
        <position position="30"/>
    </location>
</feature>
<name>A0A939JJ31_9ACTN</name>
<feature type="domain" description="DUF2241" evidence="1">
    <location>
        <begin position="2"/>
        <end position="30"/>
    </location>
</feature>
<evidence type="ECO:0000313" key="2">
    <source>
        <dbReference type="EMBL" id="MBO0516153.1"/>
    </source>
</evidence>
<keyword evidence="3" id="KW-1185">Reference proteome</keyword>
<comment type="caution">
    <text evidence="2">The sequence shown here is derived from an EMBL/GenBank/DDBJ whole genome shotgun (WGS) entry which is preliminary data.</text>
</comment>
<evidence type="ECO:0000313" key="3">
    <source>
        <dbReference type="Proteomes" id="UP000664167"/>
    </source>
</evidence>
<organism evidence="2 3">
    <name type="scientific">Streptomyces beijiangensis</name>
    <dbReference type="NCBI Taxonomy" id="163361"/>
    <lineage>
        <taxon>Bacteria</taxon>
        <taxon>Bacillati</taxon>
        <taxon>Actinomycetota</taxon>
        <taxon>Actinomycetes</taxon>
        <taxon>Kitasatosporales</taxon>
        <taxon>Streptomycetaceae</taxon>
        <taxon>Streptomyces</taxon>
    </lineage>
</organism>
<gene>
    <name evidence="2" type="ORF">J0695_30925</name>
</gene>
<dbReference type="Pfam" id="PF10000">
    <property type="entry name" value="ACT_3"/>
    <property type="match status" value="1"/>
</dbReference>
<protein>
    <submittedName>
        <fullName evidence="2">Acetyltransferase</fullName>
    </submittedName>
</protein>
<dbReference type="AlphaFoldDB" id="A0A939JJ31"/>
<dbReference type="InterPro" id="IPR018717">
    <property type="entry name" value="DUF2241"/>
</dbReference>
<dbReference type="SUPFAM" id="SSF55021">
    <property type="entry name" value="ACT-like"/>
    <property type="match status" value="1"/>
</dbReference>
<accession>A0A939JJ31</accession>
<proteinExistence type="predicted"/>
<dbReference type="Gene3D" id="3.30.2130.10">
    <property type="entry name" value="VC0802-like"/>
    <property type="match status" value="1"/>
</dbReference>
<reference evidence="2" key="1">
    <citation type="submission" date="2021-03" db="EMBL/GenBank/DDBJ databases">
        <title>Streptomyces poriferae sp. nov., a novel marine sponge-derived Actinobacteria species with anti-MRSA activity.</title>
        <authorList>
            <person name="Sandoval-Powers M."/>
            <person name="Kralova S."/>
            <person name="Nguyen G.-S."/>
            <person name="Fawwal D."/>
            <person name="Degnes K."/>
            <person name="Klinkenberg G."/>
            <person name="Sletta H."/>
            <person name="Wentzel A."/>
            <person name="Liles M.R."/>
        </authorList>
    </citation>
    <scope>NUCLEOTIDE SEQUENCE</scope>
    <source>
        <strain evidence="2">DSM 41794</strain>
    </source>
</reference>
<dbReference type="InterPro" id="IPR045865">
    <property type="entry name" value="ACT-like_dom_sf"/>
</dbReference>
<dbReference type="RefSeq" id="WP_307798821.1">
    <property type="nucleotide sequence ID" value="NZ_JAFLRJ010000362.1"/>
</dbReference>
<dbReference type="Proteomes" id="UP000664167">
    <property type="component" value="Unassembled WGS sequence"/>
</dbReference>